<sequence>MKYFDKFRVKPGRKVKLGEVDPDFTDEHASREEVAKETKSLTRRLRELQERLYAEHERSLLICLQAIDAGGKDGTIRHVLGAMNPQGCKVISFKEPTRMELDHDFLWRIHQQVPGKGEVAVFNRSHYEDVLIATVRELVPKKVASAHYDQINTFEEMLTQNHTHVLKFFLHISKEEQLERFKSRLDDPTKQWKISESDYTERNRWNDYMRAFEKAMSKCSTDHAPWFIIPANKKWFRNLTVARIVVEYLDSLELKYPAPTVDLAKIRHEYYKAEAEPKPVNG</sequence>
<reference evidence="5 6" key="1">
    <citation type="submission" date="2012-02" db="EMBL/GenBank/DDBJ databases">
        <title>Complete sequence of chromosome of Singulisphaera acidiphila DSM 18658.</title>
        <authorList>
            <consortium name="US DOE Joint Genome Institute (JGI-PGF)"/>
            <person name="Lucas S."/>
            <person name="Copeland A."/>
            <person name="Lapidus A."/>
            <person name="Glavina del Rio T."/>
            <person name="Dalin E."/>
            <person name="Tice H."/>
            <person name="Bruce D."/>
            <person name="Goodwin L."/>
            <person name="Pitluck S."/>
            <person name="Peters L."/>
            <person name="Ovchinnikova G."/>
            <person name="Chertkov O."/>
            <person name="Kyrpides N."/>
            <person name="Mavromatis K."/>
            <person name="Ivanova N."/>
            <person name="Brettin T."/>
            <person name="Detter J.C."/>
            <person name="Han C."/>
            <person name="Larimer F."/>
            <person name="Land M."/>
            <person name="Hauser L."/>
            <person name="Markowitz V."/>
            <person name="Cheng J.-F."/>
            <person name="Hugenholtz P."/>
            <person name="Woyke T."/>
            <person name="Wu D."/>
            <person name="Tindall B."/>
            <person name="Pomrenke H."/>
            <person name="Brambilla E."/>
            <person name="Klenk H.-P."/>
            <person name="Eisen J.A."/>
        </authorList>
    </citation>
    <scope>NUCLEOTIDE SEQUENCE [LARGE SCALE GENOMIC DNA]</scope>
    <source>
        <strain evidence="6">ATCC BAA-1392 / DSM 18658 / VKM B-2454 / MOB10</strain>
    </source>
</reference>
<dbReference type="STRING" id="886293.Sinac_7006"/>
<keyword evidence="3" id="KW-0418">Kinase</keyword>
<comment type="similarity">
    <text evidence="1">Belongs to the polyphosphate kinase 2 (PPK2) family. Class I subfamily.</text>
</comment>
<dbReference type="EMBL" id="CP003364">
    <property type="protein sequence ID" value="AGA31061.1"/>
    <property type="molecule type" value="Genomic_DNA"/>
</dbReference>
<dbReference type="AlphaFoldDB" id="L0DRQ0"/>
<dbReference type="HOGENOM" id="CLU_048699_1_2_0"/>
<dbReference type="PANTHER" id="PTHR34383:SF3">
    <property type="entry name" value="POLYPHOSPHATE:AMP PHOSPHOTRANSFERASE"/>
    <property type="match status" value="1"/>
</dbReference>
<dbReference type="InterPro" id="IPR022488">
    <property type="entry name" value="PPK2-related"/>
</dbReference>
<protein>
    <submittedName>
        <fullName evidence="5">Polyphosphate:nucleotide phosphotransferase, PPK2 family</fullName>
    </submittedName>
</protein>
<gene>
    <name evidence="5" type="ordered locus">Sinac_7006</name>
</gene>
<dbReference type="GO" id="GO:0008976">
    <property type="term" value="F:polyphosphate kinase activity"/>
    <property type="evidence" value="ECO:0007669"/>
    <property type="project" value="InterPro"/>
</dbReference>
<evidence type="ECO:0000313" key="5">
    <source>
        <dbReference type="EMBL" id="AGA31061.1"/>
    </source>
</evidence>
<evidence type="ECO:0000256" key="1">
    <source>
        <dbReference type="ARBA" id="ARBA00009924"/>
    </source>
</evidence>
<proteinExistence type="inferred from homology"/>
<dbReference type="PANTHER" id="PTHR34383">
    <property type="entry name" value="POLYPHOSPHATE:AMP PHOSPHOTRANSFERASE-RELATED"/>
    <property type="match status" value="1"/>
</dbReference>
<dbReference type="Gene3D" id="3.40.50.300">
    <property type="entry name" value="P-loop containing nucleotide triphosphate hydrolases"/>
    <property type="match status" value="1"/>
</dbReference>
<accession>L0DRQ0</accession>
<keyword evidence="6" id="KW-1185">Reference proteome</keyword>
<dbReference type="InterPro" id="IPR027417">
    <property type="entry name" value="P-loop_NTPase"/>
</dbReference>
<feature type="domain" description="Polyphosphate kinase-2-related" evidence="4">
    <location>
        <begin position="30"/>
        <end position="251"/>
    </location>
</feature>
<evidence type="ECO:0000259" key="4">
    <source>
        <dbReference type="Pfam" id="PF03976"/>
    </source>
</evidence>
<dbReference type="GO" id="GO:0006797">
    <property type="term" value="P:polyphosphate metabolic process"/>
    <property type="evidence" value="ECO:0007669"/>
    <property type="project" value="InterPro"/>
</dbReference>
<dbReference type="SUPFAM" id="SSF52540">
    <property type="entry name" value="P-loop containing nucleoside triphosphate hydrolases"/>
    <property type="match status" value="1"/>
</dbReference>
<dbReference type="InterPro" id="IPR022300">
    <property type="entry name" value="PPK2-rel_1"/>
</dbReference>
<name>L0DRQ0_SINAD</name>
<dbReference type="NCBIfam" id="TIGR03709">
    <property type="entry name" value="PPK2_rel_1"/>
    <property type="match status" value="1"/>
</dbReference>
<dbReference type="RefSeq" id="WP_015250133.1">
    <property type="nucleotide sequence ID" value="NC_019892.1"/>
</dbReference>
<keyword evidence="2 5" id="KW-0808">Transferase</keyword>
<dbReference type="PIRSF" id="PIRSF028756">
    <property type="entry name" value="PPK2_prd"/>
    <property type="match status" value="1"/>
</dbReference>
<evidence type="ECO:0000256" key="2">
    <source>
        <dbReference type="ARBA" id="ARBA00022679"/>
    </source>
</evidence>
<dbReference type="eggNOG" id="COG2326">
    <property type="taxonomic scope" value="Bacteria"/>
</dbReference>
<dbReference type="KEGG" id="saci:Sinac_7006"/>
<dbReference type="OrthoDB" id="9775224at2"/>
<dbReference type="InterPro" id="IPR016898">
    <property type="entry name" value="Polyphosphate_phosphotransfera"/>
</dbReference>
<evidence type="ECO:0000313" key="6">
    <source>
        <dbReference type="Proteomes" id="UP000010798"/>
    </source>
</evidence>
<evidence type="ECO:0000256" key="3">
    <source>
        <dbReference type="ARBA" id="ARBA00022777"/>
    </source>
</evidence>
<dbReference type="Pfam" id="PF03976">
    <property type="entry name" value="PPK2"/>
    <property type="match status" value="1"/>
</dbReference>
<organism evidence="5 6">
    <name type="scientific">Singulisphaera acidiphila (strain ATCC BAA-1392 / DSM 18658 / VKM B-2454 / MOB10)</name>
    <dbReference type="NCBI Taxonomy" id="886293"/>
    <lineage>
        <taxon>Bacteria</taxon>
        <taxon>Pseudomonadati</taxon>
        <taxon>Planctomycetota</taxon>
        <taxon>Planctomycetia</taxon>
        <taxon>Isosphaerales</taxon>
        <taxon>Isosphaeraceae</taxon>
        <taxon>Singulisphaera</taxon>
    </lineage>
</organism>
<dbReference type="Proteomes" id="UP000010798">
    <property type="component" value="Chromosome"/>
</dbReference>